<name>A0A4V2QD15_HYDET</name>
<gene>
    <name evidence="5" type="ORF">EDC14_102823</name>
</gene>
<dbReference type="PANTHER" id="PTHR42208:SF1">
    <property type="entry name" value="HEAVY METAL TRANSPORTER"/>
    <property type="match status" value="1"/>
</dbReference>
<sequence length="613" mass="65078">MEPRLVSEVFQVQGMSCASCELKIENALRKMAGVKTVEASLANSRVTVHYDSDMIKSEALIGAIQKLGYEASRPGEALAARKNSVNQLIGAGIIIFALYLIIRSTVGFNFIPQVDSSVGYGMLFVIGLLTSLHCIAMCGGINLSQCIASAPGRPAAAESKWVKFRPSLLYNAGRVLSYTLIGGMVGAIGSVVSFSGTAKGVVAIVGGLFMMVMGLNMLDIFPWLRRFKLSMPKFIGDRLYAGQNQRGPFIVGLLNGLMPCGPLQTMQLYALGTGSFGAGAAAMFLFSLGTVPLMFGFGALSSLLSRKFTHRMLKVSAVLVIVLGMTMLGRGLSLSGISWASVGPGSNSPGNVAVIEGDVQVVTTTFQSGRYQPFVVQKGIPVRWIIKVSAADLNGCNNPVTVPRYNIQKKLVPGDNIIEFTPQEEGSITYTCWMGMISSTIKVVPDLANVSASDLPDAAGDANQSQLGGGCCADSAKAVKFQGGRIPTDNVVVAQVKDGIQEATITVNDEGYDPAVIVLQRGIKAKLKFNPEKLNSCNNIVAFPEYGGQLDLSAGQLETPPLEVTEDFTFQCWMGMLHGYVKVVADLQQIDMKAIKKEVEAFRPAGGGGCCGG</sequence>
<dbReference type="InterPro" id="IPR006121">
    <property type="entry name" value="HMA_dom"/>
</dbReference>
<feature type="transmembrane region" description="Helical" evidence="3">
    <location>
        <begin position="312"/>
        <end position="332"/>
    </location>
</feature>
<dbReference type="Pfam" id="PF00403">
    <property type="entry name" value="HMA"/>
    <property type="match status" value="1"/>
</dbReference>
<dbReference type="PROSITE" id="PS01047">
    <property type="entry name" value="HMA_1"/>
    <property type="match status" value="1"/>
</dbReference>
<dbReference type="Proteomes" id="UP000295008">
    <property type="component" value="Unassembled WGS sequence"/>
</dbReference>
<feature type="transmembrane region" description="Helical" evidence="3">
    <location>
        <begin position="117"/>
        <end position="143"/>
    </location>
</feature>
<evidence type="ECO:0000256" key="1">
    <source>
        <dbReference type="ARBA" id="ARBA00022723"/>
    </source>
</evidence>
<dbReference type="InterPro" id="IPR039447">
    <property type="entry name" value="UreH-like_TM_dom"/>
</dbReference>
<proteinExistence type="predicted"/>
<dbReference type="SUPFAM" id="SSF55008">
    <property type="entry name" value="HMA, heavy metal-associated domain"/>
    <property type="match status" value="1"/>
</dbReference>
<evidence type="ECO:0000259" key="4">
    <source>
        <dbReference type="PROSITE" id="PS50846"/>
    </source>
</evidence>
<feature type="transmembrane region" description="Helical" evidence="3">
    <location>
        <begin position="175"/>
        <end position="195"/>
    </location>
</feature>
<dbReference type="InterPro" id="IPR008972">
    <property type="entry name" value="Cupredoxin"/>
</dbReference>
<feature type="transmembrane region" description="Helical" evidence="3">
    <location>
        <begin position="248"/>
        <end position="270"/>
    </location>
</feature>
<keyword evidence="3" id="KW-0812">Transmembrane</keyword>
<dbReference type="FunFam" id="3.30.70.100:FF:000005">
    <property type="entry name" value="Copper-exporting P-type ATPase A"/>
    <property type="match status" value="1"/>
</dbReference>
<keyword evidence="3" id="KW-0472">Membrane</keyword>
<organism evidence="5 6">
    <name type="scientific">Hydrogenispora ethanolica</name>
    <dbReference type="NCBI Taxonomy" id="1082276"/>
    <lineage>
        <taxon>Bacteria</taxon>
        <taxon>Bacillati</taxon>
        <taxon>Bacillota</taxon>
        <taxon>Hydrogenispora</taxon>
    </lineage>
</organism>
<dbReference type="InterPro" id="IPR017969">
    <property type="entry name" value="Heavy-metal-associated_CS"/>
</dbReference>
<evidence type="ECO:0000313" key="5">
    <source>
        <dbReference type="EMBL" id="TCL62067.1"/>
    </source>
</evidence>
<dbReference type="AlphaFoldDB" id="A0A4V2QD15"/>
<keyword evidence="1" id="KW-0479">Metal-binding</keyword>
<accession>A0A4V2QD15</accession>
<dbReference type="OrthoDB" id="9800141at2"/>
<feature type="transmembrane region" description="Helical" evidence="3">
    <location>
        <begin position="276"/>
        <end position="300"/>
    </location>
</feature>
<feature type="domain" description="HMA" evidence="4">
    <location>
        <begin position="6"/>
        <end position="72"/>
    </location>
</feature>
<evidence type="ECO:0000256" key="3">
    <source>
        <dbReference type="SAM" id="Phobius"/>
    </source>
</evidence>
<evidence type="ECO:0000256" key="2">
    <source>
        <dbReference type="ARBA" id="ARBA00023008"/>
    </source>
</evidence>
<protein>
    <submittedName>
        <fullName evidence="5">Sulfite exporter TauE/SafE</fullName>
    </submittedName>
</protein>
<comment type="caution">
    <text evidence="5">The sequence shown here is derived from an EMBL/GenBank/DDBJ whole genome shotgun (WGS) entry which is preliminary data.</text>
</comment>
<feature type="transmembrane region" description="Helical" evidence="3">
    <location>
        <begin position="88"/>
        <end position="111"/>
    </location>
</feature>
<dbReference type="Gene3D" id="2.60.40.420">
    <property type="entry name" value="Cupredoxins - blue copper proteins"/>
    <property type="match status" value="2"/>
</dbReference>
<dbReference type="EMBL" id="SLUN01000028">
    <property type="protein sequence ID" value="TCL62067.1"/>
    <property type="molecule type" value="Genomic_DNA"/>
</dbReference>
<dbReference type="Gene3D" id="3.30.70.100">
    <property type="match status" value="1"/>
</dbReference>
<dbReference type="RefSeq" id="WP_132015916.1">
    <property type="nucleotide sequence ID" value="NZ_SLUN01000028.1"/>
</dbReference>
<dbReference type="CDD" id="cd00371">
    <property type="entry name" value="HMA"/>
    <property type="match status" value="1"/>
</dbReference>
<evidence type="ECO:0000313" key="6">
    <source>
        <dbReference type="Proteomes" id="UP000295008"/>
    </source>
</evidence>
<dbReference type="Pfam" id="PF13386">
    <property type="entry name" value="DsbD_2"/>
    <property type="match status" value="1"/>
</dbReference>
<feature type="transmembrane region" description="Helical" evidence="3">
    <location>
        <begin position="201"/>
        <end position="224"/>
    </location>
</feature>
<keyword evidence="2" id="KW-0186">Copper</keyword>
<dbReference type="GO" id="GO:0046872">
    <property type="term" value="F:metal ion binding"/>
    <property type="evidence" value="ECO:0007669"/>
    <property type="project" value="UniProtKB-KW"/>
</dbReference>
<dbReference type="PANTHER" id="PTHR42208">
    <property type="entry name" value="HEAVY METAL TRANSPORTER-RELATED"/>
    <property type="match status" value="1"/>
</dbReference>
<keyword evidence="3" id="KW-1133">Transmembrane helix</keyword>
<reference evidence="5 6" key="1">
    <citation type="submission" date="2019-03" db="EMBL/GenBank/DDBJ databases">
        <title>Genomic Encyclopedia of Type Strains, Phase IV (KMG-IV): sequencing the most valuable type-strain genomes for metagenomic binning, comparative biology and taxonomic classification.</title>
        <authorList>
            <person name="Goeker M."/>
        </authorList>
    </citation>
    <scope>NUCLEOTIDE SEQUENCE [LARGE SCALE GENOMIC DNA]</scope>
    <source>
        <strain evidence="5 6">LX-B</strain>
    </source>
</reference>
<dbReference type="SUPFAM" id="SSF49503">
    <property type="entry name" value="Cupredoxins"/>
    <property type="match status" value="1"/>
</dbReference>
<dbReference type="InterPro" id="IPR036163">
    <property type="entry name" value="HMA_dom_sf"/>
</dbReference>
<dbReference type="PROSITE" id="PS50846">
    <property type="entry name" value="HMA_2"/>
    <property type="match status" value="1"/>
</dbReference>
<keyword evidence="6" id="KW-1185">Reference proteome</keyword>